<dbReference type="EMBL" id="JBHMBH010000019">
    <property type="protein sequence ID" value="MFB9714269.1"/>
    <property type="molecule type" value="Genomic_DNA"/>
</dbReference>
<dbReference type="Proteomes" id="UP001589536">
    <property type="component" value="Unassembled WGS sequence"/>
</dbReference>
<comment type="caution">
    <text evidence="1">The sequence shown here is derived from an EMBL/GenBank/DDBJ whole genome shotgun (WGS) entry which is preliminary data.</text>
</comment>
<sequence>MSTLKIPVLSGYRQSSISLGGSAPVRAWVDATGEASAVVPHMDLIRMIRQEPLLRLTFLGDGAVLSRAGSDFMVALPLVFLEGVGLKSYDLSGAGLPIYEAGSPSVAA</sequence>
<keyword evidence="2" id="KW-1185">Reference proteome</keyword>
<name>A0ABV5UP21_9MICC</name>
<protein>
    <submittedName>
        <fullName evidence="1">Uncharacterized protein</fullName>
    </submittedName>
</protein>
<reference evidence="1 2" key="1">
    <citation type="submission" date="2024-09" db="EMBL/GenBank/DDBJ databases">
        <authorList>
            <person name="Sun Q."/>
            <person name="Mori K."/>
        </authorList>
    </citation>
    <scope>NUCLEOTIDE SEQUENCE [LARGE SCALE GENOMIC DNA]</scope>
    <source>
        <strain evidence="1 2">JCM 13519</strain>
    </source>
</reference>
<accession>A0ABV5UP21</accession>
<dbReference type="RefSeq" id="WP_345044182.1">
    <property type="nucleotide sequence ID" value="NZ_BAABED010000001.1"/>
</dbReference>
<gene>
    <name evidence="1" type="ORF">ACFFPI_09060</name>
</gene>
<organism evidence="1 2">
    <name type="scientific">Arthrobacter methylotrophus</name>
    <dbReference type="NCBI Taxonomy" id="121291"/>
    <lineage>
        <taxon>Bacteria</taxon>
        <taxon>Bacillati</taxon>
        <taxon>Actinomycetota</taxon>
        <taxon>Actinomycetes</taxon>
        <taxon>Micrococcales</taxon>
        <taxon>Micrococcaceae</taxon>
        <taxon>Arthrobacter</taxon>
    </lineage>
</organism>
<proteinExistence type="predicted"/>
<evidence type="ECO:0000313" key="1">
    <source>
        <dbReference type="EMBL" id="MFB9714269.1"/>
    </source>
</evidence>
<evidence type="ECO:0000313" key="2">
    <source>
        <dbReference type="Proteomes" id="UP001589536"/>
    </source>
</evidence>